<proteinExistence type="predicted"/>
<sequence>MSDSQLVPERPAIEPNQPSKSLRPGEVPRPPGQLHPSCPGPREPISLLKPTQHYNSSSPLQLLDQLDSELGPLLKRLKERDLHLYKAFMERLHNLYKVIGGAQRNKGDLKALLEEFLSWGERAETCDAERSAAVYAREEHRMLLQSKLEESFQDWNSQWIAAARYAFETVRLHSQMARLEAMKRQLDNEYFAGAETFL</sequence>
<evidence type="ECO:0000313" key="2">
    <source>
        <dbReference type="EMBL" id="KTB42690.1"/>
    </source>
</evidence>
<dbReference type="AlphaFoldDB" id="A0A0W0G2E0"/>
<comment type="caution">
    <text evidence="2">The sequence shown here is derived from an EMBL/GenBank/DDBJ whole genome shotgun (WGS) entry which is preliminary data.</text>
</comment>
<gene>
    <name evidence="2" type="ORF">WG66_4719</name>
</gene>
<feature type="region of interest" description="Disordered" evidence="1">
    <location>
        <begin position="1"/>
        <end position="44"/>
    </location>
</feature>
<dbReference type="Proteomes" id="UP000054988">
    <property type="component" value="Unassembled WGS sequence"/>
</dbReference>
<accession>A0A0W0G2E0</accession>
<evidence type="ECO:0000256" key="1">
    <source>
        <dbReference type="SAM" id="MobiDB-lite"/>
    </source>
</evidence>
<protein>
    <submittedName>
        <fullName evidence="2">Uncharacterized protein</fullName>
    </submittedName>
</protein>
<organism evidence="2 3">
    <name type="scientific">Moniliophthora roreri</name>
    <name type="common">Frosty pod rot fungus</name>
    <name type="synonym">Monilia roreri</name>
    <dbReference type="NCBI Taxonomy" id="221103"/>
    <lineage>
        <taxon>Eukaryota</taxon>
        <taxon>Fungi</taxon>
        <taxon>Dikarya</taxon>
        <taxon>Basidiomycota</taxon>
        <taxon>Agaricomycotina</taxon>
        <taxon>Agaricomycetes</taxon>
        <taxon>Agaricomycetidae</taxon>
        <taxon>Agaricales</taxon>
        <taxon>Marasmiineae</taxon>
        <taxon>Marasmiaceae</taxon>
        <taxon>Moniliophthora</taxon>
    </lineage>
</organism>
<reference evidence="2 3" key="1">
    <citation type="submission" date="2015-12" db="EMBL/GenBank/DDBJ databases">
        <title>Draft genome sequence of Moniliophthora roreri, the causal agent of frosty pod rot of cacao.</title>
        <authorList>
            <person name="Aime M.C."/>
            <person name="Diaz-Valderrama J.R."/>
            <person name="Kijpornyongpan T."/>
            <person name="Phillips-Mora W."/>
        </authorList>
    </citation>
    <scope>NUCLEOTIDE SEQUENCE [LARGE SCALE GENOMIC DNA]</scope>
    <source>
        <strain evidence="2 3">MCA 2952</strain>
    </source>
</reference>
<evidence type="ECO:0000313" key="3">
    <source>
        <dbReference type="Proteomes" id="UP000054988"/>
    </source>
</evidence>
<dbReference type="EMBL" id="LATX01001304">
    <property type="protein sequence ID" value="KTB42690.1"/>
    <property type="molecule type" value="Genomic_DNA"/>
</dbReference>
<feature type="compositionally biased region" description="Pro residues" evidence="1">
    <location>
        <begin position="27"/>
        <end position="42"/>
    </location>
</feature>
<name>A0A0W0G2E0_MONRR</name>